<name>A0A542E0W9_9MICO</name>
<gene>
    <name evidence="2" type="ORF">FB458_2092</name>
</gene>
<dbReference type="AlphaFoldDB" id="A0A542E0W9"/>
<sequence length="442" mass="45471">MATTMSNRSRSAALVATAGALALAACSGGSGAAGGAAPTVGGQVKGTLNILVSSSAGSDAGFQAVNKAFQAANPGVQVSFSAIPNEDYNQARASRLTAGSADIVVAFPREVPSYVPASNAGDDARLADSGGFLDLSGQSFLSAFNPTVLKATTYKGKNYTVPTGLSYYTGMFYNKKIFQQNGISVPTTWDELVTACEALKAKGVTPLGIAGKDSAGVMTLGVVQGLYPSADAKTALAKGLYDGQTKLDDGTQEEVLQRVQTLYGFAEPNFAGVNYATMTADFVAGKFAMMPDGTWNTTTLQKAGGSNLDFGYVPLPSSDTAGDNASLGGKVELSLAIPANAKNPDAAVAWMDFFTKHYDLFDDQAGFAPAVQGAKSNAFYSGVEKYTQQFQAAWDTIWIANTKAGPNATVPFNWAGISPMGGADAAGAAQAAQKDWSAGLAK</sequence>
<evidence type="ECO:0000313" key="2">
    <source>
        <dbReference type="EMBL" id="TQJ08990.1"/>
    </source>
</evidence>
<dbReference type="EMBL" id="VFMN01000001">
    <property type="protein sequence ID" value="TQJ08990.1"/>
    <property type="molecule type" value="Genomic_DNA"/>
</dbReference>
<dbReference type="Proteomes" id="UP000317893">
    <property type="component" value="Unassembled WGS sequence"/>
</dbReference>
<feature type="signal peptide" evidence="1">
    <location>
        <begin position="1"/>
        <end position="32"/>
    </location>
</feature>
<protein>
    <submittedName>
        <fullName evidence="2">Carbohydrate ABC transporter substrate-binding protein (CUT1 family)</fullName>
    </submittedName>
</protein>
<comment type="caution">
    <text evidence="2">The sequence shown here is derived from an EMBL/GenBank/DDBJ whole genome shotgun (WGS) entry which is preliminary data.</text>
</comment>
<dbReference type="Gene3D" id="3.40.190.10">
    <property type="entry name" value="Periplasmic binding protein-like II"/>
    <property type="match status" value="2"/>
</dbReference>
<reference evidence="2 3" key="1">
    <citation type="submission" date="2019-06" db="EMBL/GenBank/DDBJ databases">
        <title>Sequencing the genomes of 1000 actinobacteria strains.</title>
        <authorList>
            <person name="Klenk H.-P."/>
        </authorList>
    </citation>
    <scope>NUCLEOTIDE SEQUENCE [LARGE SCALE GENOMIC DNA]</scope>
    <source>
        <strain evidence="2 3">DSM 18607</strain>
    </source>
</reference>
<organism evidence="2 3">
    <name type="scientific">Lapillicoccus jejuensis</name>
    <dbReference type="NCBI Taxonomy" id="402171"/>
    <lineage>
        <taxon>Bacteria</taxon>
        <taxon>Bacillati</taxon>
        <taxon>Actinomycetota</taxon>
        <taxon>Actinomycetes</taxon>
        <taxon>Micrococcales</taxon>
        <taxon>Intrasporangiaceae</taxon>
        <taxon>Lapillicoccus</taxon>
    </lineage>
</organism>
<evidence type="ECO:0000313" key="3">
    <source>
        <dbReference type="Proteomes" id="UP000317893"/>
    </source>
</evidence>
<dbReference type="OrthoDB" id="8317736at2"/>
<dbReference type="Pfam" id="PF01547">
    <property type="entry name" value="SBP_bac_1"/>
    <property type="match status" value="1"/>
</dbReference>
<accession>A0A542E0W9</accession>
<dbReference type="PANTHER" id="PTHR43649">
    <property type="entry name" value="ARABINOSE-BINDING PROTEIN-RELATED"/>
    <property type="match status" value="1"/>
</dbReference>
<dbReference type="SUPFAM" id="SSF53850">
    <property type="entry name" value="Periplasmic binding protein-like II"/>
    <property type="match status" value="1"/>
</dbReference>
<dbReference type="InterPro" id="IPR050490">
    <property type="entry name" value="Bact_solute-bd_prot1"/>
</dbReference>
<evidence type="ECO:0000256" key="1">
    <source>
        <dbReference type="SAM" id="SignalP"/>
    </source>
</evidence>
<keyword evidence="1" id="KW-0732">Signal</keyword>
<dbReference type="InterPro" id="IPR006059">
    <property type="entry name" value="SBP"/>
</dbReference>
<keyword evidence="3" id="KW-1185">Reference proteome</keyword>
<proteinExistence type="predicted"/>
<feature type="chain" id="PRO_5021873187" evidence="1">
    <location>
        <begin position="33"/>
        <end position="442"/>
    </location>
</feature>